<feature type="compositionally biased region" description="Polar residues" evidence="1">
    <location>
        <begin position="12"/>
        <end position="21"/>
    </location>
</feature>
<feature type="compositionally biased region" description="Gly residues" evidence="1">
    <location>
        <begin position="1"/>
        <end position="11"/>
    </location>
</feature>
<comment type="caution">
    <text evidence="2">The sequence shown here is derived from an EMBL/GenBank/DDBJ whole genome shotgun (WGS) entry which is preliminary data.</text>
</comment>
<dbReference type="AlphaFoldDB" id="L9ZAA4"/>
<proteinExistence type="predicted"/>
<sequence>MSLAGCLGGSGNSTSLSVGIPSSTTTTGAASNSFQRVVKEQSGDTEPAGEIRWQNQETGGDPPSLRQFSQGNLQALTAGNFIAASAKEDQPPFAERPLKTLPNQLFSISSLHMHVLSVNGSGIETIDDLVGSDFWALPPSWGLRQQAEAVFSNAGLWSELQDTNSIVNADTGDVAGLIEEGNIDALIAYGAGFQNLAGWATEVDARADLQLVEFSDNLVEAANDTRGTSHSELDVYGWEKQDFQQDQMDVYGADFQFWLGSDVSRDIGYELARISNENTASIQEGQPAYLDHSDPESMASLYLEDMPIHPGPYDFLEEQGVDMSTYTRGGE</sequence>
<gene>
    <name evidence="2" type="ORF">C486_02073</name>
</gene>
<keyword evidence="3" id="KW-1185">Reference proteome</keyword>
<dbReference type="InterPro" id="IPR011852">
    <property type="entry name" value="TRAP_TAXI"/>
</dbReference>
<evidence type="ECO:0000313" key="3">
    <source>
        <dbReference type="Proteomes" id="UP000011592"/>
    </source>
</evidence>
<accession>L9ZAA4</accession>
<feature type="region of interest" description="Disordered" evidence="1">
    <location>
        <begin position="1"/>
        <end position="65"/>
    </location>
</feature>
<dbReference type="EMBL" id="AOIJ01000031">
    <property type="protein sequence ID" value="ELY83410.1"/>
    <property type="molecule type" value="Genomic_DNA"/>
</dbReference>
<feature type="compositionally biased region" description="Low complexity" evidence="1">
    <location>
        <begin position="22"/>
        <end position="33"/>
    </location>
</feature>
<evidence type="ECO:0000256" key="1">
    <source>
        <dbReference type="SAM" id="MobiDB-lite"/>
    </source>
</evidence>
<dbReference type="PATRIC" id="fig|1230459.4.peg.413"/>
<evidence type="ECO:0000313" key="2">
    <source>
        <dbReference type="EMBL" id="ELY83410.1"/>
    </source>
</evidence>
<reference evidence="2 3" key="1">
    <citation type="journal article" date="2014" name="PLoS Genet.">
        <title>Phylogenetically driven sequencing of extremely halophilic archaea reveals strategies for static and dynamic osmo-response.</title>
        <authorList>
            <person name="Becker E.A."/>
            <person name="Seitzer P.M."/>
            <person name="Tritt A."/>
            <person name="Larsen D."/>
            <person name="Krusor M."/>
            <person name="Yao A.I."/>
            <person name="Wu D."/>
            <person name="Madern D."/>
            <person name="Eisen J.A."/>
            <person name="Darling A.E."/>
            <person name="Facciotti M.T."/>
        </authorList>
    </citation>
    <scope>NUCLEOTIDE SEQUENCE [LARGE SCALE GENOMIC DNA]</scope>
    <source>
        <strain evidence="2 3">JCM 14663</strain>
    </source>
</reference>
<dbReference type="SUPFAM" id="SSF53850">
    <property type="entry name" value="Periplasmic binding protein-like II"/>
    <property type="match status" value="1"/>
</dbReference>
<protein>
    <submittedName>
        <fullName evidence="2">TRAP transporter solute receptor, TAXI family protein</fullName>
    </submittedName>
</protein>
<dbReference type="PANTHER" id="PTHR42941">
    <property type="entry name" value="SLL1037 PROTEIN"/>
    <property type="match status" value="1"/>
</dbReference>
<dbReference type="PANTHER" id="PTHR42941:SF1">
    <property type="entry name" value="SLL1037 PROTEIN"/>
    <property type="match status" value="1"/>
</dbReference>
<dbReference type="Gene3D" id="3.40.190.10">
    <property type="entry name" value="Periplasmic binding protein-like II"/>
    <property type="match status" value="2"/>
</dbReference>
<dbReference type="Pfam" id="PF16868">
    <property type="entry name" value="NMT1_3"/>
    <property type="match status" value="1"/>
</dbReference>
<keyword evidence="2" id="KW-0675">Receptor</keyword>
<name>L9ZAA4_9EURY</name>
<dbReference type="Proteomes" id="UP000011592">
    <property type="component" value="Unassembled WGS sequence"/>
</dbReference>
<organism evidence="2 3">
    <name type="scientific">Natrinema gari JCM 14663</name>
    <dbReference type="NCBI Taxonomy" id="1230459"/>
    <lineage>
        <taxon>Archaea</taxon>
        <taxon>Methanobacteriati</taxon>
        <taxon>Methanobacteriota</taxon>
        <taxon>Stenosarchaea group</taxon>
        <taxon>Halobacteria</taxon>
        <taxon>Halobacteriales</taxon>
        <taxon>Natrialbaceae</taxon>
        <taxon>Natrinema</taxon>
    </lineage>
</organism>